<feature type="transmembrane region" description="Helical" evidence="1">
    <location>
        <begin position="82"/>
        <end position="106"/>
    </location>
</feature>
<evidence type="ECO:0000313" key="2">
    <source>
        <dbReference type="EMBL" id="NGP75378.1"/>
    </source>
</evidence>
<evidence type="ECO:0000256" key="1">
    <source>
        <dbReference type="SAM" id="Phobius"/>
    </source>
</evidence>
<reference evidence="2 3" key="1">
    <citation type="submission" date="2020-02" db="EMBL/GenBank/DDBJ databases">
        <title>Balneolaceae bacterium YR4-1, complete genome.</title>
        <authorList>
            <person name="Li Y."/>
            <person name="Wu S."/>
        </authorList>
    </citation>
    <scope>NUCLEOTIDE SEQUENCE [LARGE SCALE GENOMIC DNA]</scope>
    <source>
        <strain evidence="2 3">YR4-1</strain>
    </source>
</reference>
<dbReference type="AlphaFoldDB" id="A0A6M1STE0"/>
<gene>
    <name evidence="2" type="ORF">G3570_01950</name>
</gene>
<protein>
    <submittedName>
        <fullName evidence="2">Uncharacterized protein</fullName>
    </submittedName>
</protein>
<keyword evidence="3" id="KW-1185">Reference proteome</keyword>
<keyword evidence="1" id="KW-1133">Transmembrane helix</keyword>
<sequence length="117" mass="12648">MMLIILVALLSWVLGLFLPWWSLAIPCVLLGAWLGKSGGRSFIYGFLGIALLWLIQSLFIHIGNAGVLTSRIGELLSLPDPILVIVISIIIGGLAGGMSTMTGYFFKKIFIKEEAAV</sequence>
<feature type="transmembrane region" description="Helical" evidence="1">
    <location>
        <begin position="43"/>
        <end position="62"/>
    </location>
</feature>
<accession>A0A6M1STE0</accession>
<dbReference type="EMBL" id="JAALLT010000001">
    <property type="protein sequence ID" value="NGP75378.1"/>
    <property type="molecule type" value="Genomic_DNA"/>
</dbReference>
<dbReference type="Proteomes" id="UP000473278">
    <property type="component" value="Unassembled WGS sequence"/>
</dbReference>
<dbReference type="RefSeq" id="WP_165138633.1">
    <property type="nucleotide sequence ID" value="NZ_JAALLT010000001.1"/>
</dbReference>
<organism evidence="2 3">
    <name type="scientific">Halalkalibaculum roseum</name>
    <dbReference type="NCBI Taxonomy" id="2709311"/>
    <lineage>
        <taxon>Bacteria</taxon>
        <taxon>Pseudomonadati</taxon>
        <taxon>Balneolota</taxon>
        <taxon>Balneolia</taxon>
        <taxon>Balneolales</taxon>
        <taxon>Balneolaceae</taxon>
        <taxon>Halalkalibaculum</taxon>
    </lineage>
</organism>
<name>A0A6M1STE0_9BACT</name>
<keyword evidence="1" id="KW-0812">Transmembrane</keyword>
<keyword evidence="1" id="KW-0472">Membrane</keyword>
<evidence type="ECO:0000313" key="3">
    <source>
        <dbReference type="Proteomes" id="UP000473278"/>
    </source>
</evidence>
<proteinExistence type="predicted"/>
<comment type="caution">
    <text evidence="2">The sequence shown here is derived from an EMBL/GenBank/DDBJ whole genome shotgun (WGS) entry which is preliminary data.</text>
</comment>